<protein>
    <submittedName>
        <fullName evidence="1">Uncharacterized protein</fullName>
    </submittedName>
</protein>
<evidence type="ECO:0000313" key="1">
    <source>
        <dbReference type="EMBL" id="SFG03392.1"/>
    </source>
</evidence>
<proteinExistence type="predicted"/>
<dbReference type="EMBL" id="FOOK01000013">
    <property type="protein sequence ID" value="SFG03392.1"/>
    <property type="molecule type" value="Genomic_DNA"/>
</dbReference>
<dbReference type="AlphaFoldDB" id="A0A1I2NHY0"/>
<gene>
    <name evidence="1" type="ORF">SAMN04488025_11326</name>
</gene>
<reference evidence="2" key="1">
    <citation type="submission" date="2016-10" db="EMBL/GenBank/DDBJ databases">
        <authorList>
            <person name="Varghese N."/>
            <person name="Submissions S."/>
        </authorList>
    </citation>
    <scope>NUCLEOTIDE SEQUENCE [LARGE SCALE GENOMIC DNA]</scope>
    <source>
        <strain evidence="2">DSM 44945</strain>
    </source>
</reference>
<sequence>MKPAFFTALHAAIRKMDGAGWKGTGGVFYGILGRAFRFCDLIRPLAGDNTGEKIIGKLIWRDS</sequence>
<evidence type="ECO:0000313" key="2">
    <source>
        <dbReference type="Proteomes" id="UP000198661"/>
    </source>
</evidence>
<accession>A0A1I2NHY0</accession>
<name>A0A1I2NHY0_9BACL</name>
<keyword evidence="2" id="KW-1185">Reference proteome</keyword>
<organism evidence="1 2">
    <name type="scientific">Planifilum fulgidum</name>
    <dbReference type="NCBI Taxonomy" id="201973"/>
    <lineage>
        <taxon>Bacteria</taxon>
        <taxon>Bacillati</taxon>
        <taxon>Bacillota</taxon>
        <taxon>Bacilli</taxon>
        <taxon>Bacillales</taxon>
        <taxon>Thermoactinomycetaceae</taxon>
        <taxon>Planifilum</taxon>
    </lineage>
</organism>
<dbReference type="Proteomes" id="UP000198661">
    <property type="component" value="Unassembled WGS sequence"/>
</dbReference>
<dbReference type="STRING" id="201973.SAMN04488025_11326"/>